<dbReference type="InterPro" id="IPR028087">
    <property type="entry name" value="Tad_N"/>
</dbReference>
<accession>A0A7X2RVI6</accession>
<keyword evidence="1" id="KW-0812">Transmembrane</keyword>
<evidence type="ECO:0000259" key="2">
    <source>
        <dbReference type="Pfam" id="PF09977"/>
    </source>
</evidence>
<evidence type="ECO:0000256" key="1">
    <source>
        <dbReference type="SAM" id="Phobius"/>
    </source>
</evidence>
<dbReference type="Proteomes" id="UP000431485">
    <property type="component" value="Unassembled WGS sequence"/>
</dbReference>
<protein>
    <recommendedName>
        <fullName evidence="6">Flp pilus-assembly TadG-like N-terminal domain-containing protein</fullName>
    </recommendedName>
</protein>
<organism evidence="4 5">
    <name type="scientific">Pseudomonas karstica</name>
    <dbReference type="NCBI Taxonomy" id="1055468"/>
    <lineage>
        <taxon>Bacteria</taxon>
        <taxon>Pseudomonadati</taxon>
        <taxon>Pseudomonadota</taxon>
        <taxon>Gammaproteobacteria</taxon>
        <taxon>Pseudomonadales</taxon>
        <taxon>Pseudomonadaceae</taxon>
        <taxon>Pseudomonas</taxon>
    </lineage>
</organism>
<evidence type="ECO:0008006" key="6">
    <source>
        <dbReference type="Google" id="ProtNLM"/>
    </source>
</evidence>
<evidence type="ECO:0000313" key="5">
    <source>
        <dbReference type="Proteomes" id="UP000431485"/>
    </source>
</evidence>
<dbReference type="AlphaFoldDB" id="A0A7X2RVI6"/>
<feature type="transmembrane region" description="Helical" evidence="1">
    <location>
        <begin position="12"/>
        <end position="34"/>
    </location>
</feature>
<keyword evidence="1" id="KW-0472">Membrane</keyword>
<dbReference type="OrthoDB" id="5720484at2"/>
<dbReference type="Pfam" id="PF13400">
    <property type="entry name" value="Tad"/>
    <property type="match status" value="1"/>
</dbReference>
<dbReference type="EMBL" id="WLYI01000037">
    <property type="protein sequence ID" value="MTD21887.1"/>
    <property type="molecule type" value="Genomic_DNA"/>
</dbReference>
<evidence type="ECO:0000313" key="4">
    <source>
        <dbReference type="EMBL" id="MTD21887.1"/>
    </source>
</evidence>
<gene>
    <name evidence="4" type="ORF">GIR22_22410</name>
</gene>
<name>A0A7X2RVI6_9PSED</name>
<reference evidence="4 5" key="1">
    <citation type="submission" date="2019-11" db="EMBL/GenBank/DDBJ databases">
        <title>Pseudmonas karstica sp. nov. and Pseudomonas spelaei sp. nov. from caves.</title>
        <authorList>
            <person name="Zeman M."/>
        </authorList>
    </citation>
    <scope>NUCLEOTIDE SEQUENCE [LARGE SCALE GENOMIC DNA]</scope>
    <source>
        <strain evidence="4 5">CCM 7891</strain>
    </source>
</reference>
<dbReference type="Pfam" id="PF09977">
    <property type="entry name" value="Tad_C"/>
    <property type="match status" value="1"/>
</dbReference>
<dbReference type="RefSeq" id="WP_154745457.1">
    <property type="nucleotide sequence ID" value="NZ_JBHSTG010000040.1"/>
</dbReference>
<keyword evidence="5" id="KW-1185">Reference proteome</keyword>
<proteinExistence type="predicted"/>
<feature type="domain" description="Putative Flp pilus-assembly TadG-like N-terminal" evidence="3">
    <location>
        <begin position="13"/>
        <end position="57"/>
    </location>
</feature>
<feature type="domain" description="DUF2134" evidence="2">
    <location>
        <begin position="68"/>
        <end position="137"/>
    </location>
</feature>
<evidence type="ECO:0000259" key="3">
    <source>
        <dbReference type="Pfam" id="PF13400"/>
    </source>
</evidence>
<sequence length="631" mass="65424">MSRHGSGPARQRGAIGLMGALTLSLALLLLLLVLDSGRLYLEKRKLQRVADTAALEVVSRGGNCAVPANNAVAFARESAARNSFTLNDNRSLAVACGTLTTGTNFVRTFSADPLKADAIQVTARHQVLTSIAGGILALFSTGRVDLMTPLVATAVAAVPLQSMASLTTRSTLLTVDSSKSEILNGLIGGLLGGKLKLDAVGWQGLLDTDISLLSYLDALAIELHVSAGNYDALLSTDATVGQLIQAAIDVLQRGGEGVKVIINDLEAIKLIAAGTEILHLKDLLSLQTGLDKAALDLNLKLFDLIQGFVQLSNKESAVAAELPVNVLGLLGVTVKTKIIEPAQLSTIGNPKLIETQPIFVRTAQVRTLVSVKLPIVTVVNDVLAGLVKVVNGVLSGLLGIFDPNCCLVSDLAIGDQLDIALEAASGSGSVTGYSCNSSKDKSLTVKGTTSAVRLLVGKVDPANLFSSSKELKVNEYGLVDLGTQTCNPGTTNCTPREAFGAGGLGIRIYSEVAKTERDHTFINPPAVNQPPDYYPFSASDVLGSLKGTLTGIQLIEHTPKIASLLGAVLSLVTGLLNGLLSTLGGVISGVLAPLLDPIVNNLLAGLGIDLAKVEISAHLSCSPGGRAQLVI</sequence>
<dbReference type="InterPro" id="IPR018705">
    <property type="entry name" value="DUF2134_membrane"/>
</dbReference>
<keyword evidence="1" id="KW-1133">Transmembrane helix</keyword>
<comment type="caution">
    <text evidence="4">The sequence shown here is derived from an EMBL/GenBank/DDBJ whole genome shotgun (WGS) entry which is preliminary data.</text>
</comment>